<keyword evidence="2" id="KW-1185">Reference proteome</keyword>
<dbReference type="AlphaFoldDB" id="A0A1H8ERF0"/>
<organism evidence="1 2">
    <name type="scientific">Loktanella fryxellensis</name>
    <dbReference type="NCBI Taxonomy" id="245187"/>
    <lineage>
        <taxon>Bacteria</taxon>
        <taxon>Pseudomonadati</taxon>
        <taxon>Pseudomonadota</taxon>
        <taxon>Alphaproteobacteria</taxon>
        <taxon>Rhodobacterales</taxon>
        <taxon>Roseobacteraceae</taxon>
        <taxon>Loktanella</taxon>
    </lineage>
</organism>
<protein>
    <submittedName>
        <fullName evidence="1">Uncharacterized protein</fullName>
    </submittedName>
</protein>
<reference evidence="1 2" key="1">
    <citation type="submission" date="2016-10" db="EMBL/GenBank/DDBJ databases">
        <authorList>
            <person name="de Groot N.N."/>
        </authorList>
    </citation>
    <scope>NUCLEOTIDE SEQUENCE [LARGE SCALE GENOMIC DNA]</scope>
    <source>
        <strain evidence="1 2">DSM 16213</strain>
    </source>
</reference>
<dbReference type="Proteomes" id="UP000199585">
    <property type="component" value="Unassembled WGS sequence"/>
</dbReference>
<evidence type="ECO:0000313" key="2">
    <source>
        <dbReference type="Proteomes" id="UP000199585"/>
    </source>
</evidence>
<gene>
    <name evidence="1" type="ORF">SAMN04488003_11175</name>
</gene>
<name>A0A1H8ERF0_9RHOB</name>
<evidence type="ECO:0000313" key="1">
    <source>
        <dbReference type="EMBL" id="SEN22065.1"/>
    </source>
</evidence>
<sequence length="40" mass="4423">MPVCKARSTTSFILSVKNIPGSGRLVRHWFDNQPAAGWPP</sequence>
<proteinExistence type="predicted"/>
<dbReference type="STRING" id="245187.SAMN04488003_11175"/>
<dbReference type="EMBL" id="FOCI01000011">
    <property type="protein sequence ID" value="SEN22065.1"/>
    <property type="molecule type" value="Genomic_DNA"/>
</dbReference>
<accession>A0A1H8ERF0</accession>